<evidence type="ECO:0000313" key="2">
    <source>
        <dbReference type="Proteomes" id="UP000657918"/>
    </source>
</evidence>
<accession>A0A835K0A8</accession>
<dbReference type="Proteomes" id="UP000657918">
    <property type="component" value="Unassembled WGS sequence"/>
</dbReference>
<organism evidence="1 2">
    <name type="scientific">Salix dunnii</name>
    <dbReference type="NCBI Taxonomy" id="1413687"/>
    <lineage>
        <taxon>Eukaryota</taxon>
        <taxon>Viridiplantae</taxon>
        <taxon>Streptophyta</taxon>
        <taxon>Embryophyta</taxon>
        <taxon>Tracheophyta</taxon>
        <taxon>Spermatophyta</taxon>
        <taxon>Magnoliopsida</taxon>
        <taxon>eudicotyledons</taxon>
        <taxon>Gunneridae</taxon>
        <taxon>Pentapetalae</taxon>
        <taxon>rosids</taxon>
        <taxon>fabids</taxon>
        <taxon>Malpighiales</taxon>
        <taxon>Salicaceae</taxon>
        <taxon>Saliceae</taxon>
        <taxon>Salix</taxon>
    </lineage>
</organism>
<keyword evidence="2" id="KW-1185">Reference proteome</keyword>
<name>A0A835K0A8_9ROSI</name>
<gene>
    <name evidence="1" type="ORF">SADUNF_Sadunf06G0008400</name>
</gene>
<evidence type="ECO:0000313" key="1">
    <source>
        <dbReference type="EMBL" id="KAF9679374.1"/>
    </source>
</evidence>
<sequence length="110" mass="12656">MGNDISQVWLEMITLAAIHCGWKEHAKALALDVVNSDLCKRNELQISLTKEITSRVLEKKLESRSDSNFYRIFLKLGSMNFLKLGLEDPVLLIFTDFPDINIHTLFRSVF</sequence>
<dbReference type="Pfam" id="PF04578">
    <property type="entry name" value="DUF594"/>
    <property type="match status" value="1"/>
</dbReference>
<dbReference type="InterPro" id="IPR007658">
    <property type="entry name" value="DUF594"/>
</dbReference>
<protein>
    <submittedName>
        <fullName evidence="1">Uncharacterized protein</fullName>
    </submittedName>
</protein>
<reference evidence="1 2" key="1">
    <citation type="submission" date="2020-10" db="EMBL/GenBank/DDBJ databases">
        <title>Plant Genome Project.</title>
        <authorList>
            <person name="Zhang R.-G."/>
        </authorList>
    </citation>
    <scope>NUCLEOTIDE SEQUENCE [LARGE SCALE GENOMIC DNA]</scope>
    <source>
        <strain evidence="1">FAFU-HL-1</strain>
        <tissue evidence="1">Leaf</tissue>
    </source>
</reference>
<comment type="caution">
    <text evidence="1">The sequence shown here is derived from an EMBL/GenBank/DDBJ whole genome shotgun (WGS) entry which is preliminary data.</text>
</comment>
<dbReference type="AlphaFoldDB" id="A0A835K0A8"/>
<proteinExistence type="predicted"/>
<dbReference type="EMBL" id="JADGMS010000006">
    <property type="protein sequence ID" value="KAF9679374.1"/>
    <property type="molecule type" value="Genomic_DNA"/>
</dbReference>